<keyword evidence="7" id="KW-1185">Reference proteome</keyword>
<dbReference type="PRINTS" id="PR00260">
    <property type="entry name" value="CHEMTRNSDUCR"/>
</dbReference>
<feature type="transmembrane region" description="Helical" evidence="4">
    <location>
        <begin position="188"/>
        <end position="208"/>
    </location>
</feature>
<evidence type="ECO:0000256" key="1">
    <source>
        <dbReference type="ARBA" id="ARBA00023224"/>
    </source>
</evidence>
<dbReference type="GO" id="GO:0007165">
    <property type="term" value="P:signal transduction"/>
    <property type="evidence" value="ECO:0007669"/>
    <property type="project" value="UniProtKB-KW"/>
</dbReference>
<dbReference type="PANTHER" id="PTHR32089">
    <property type="entry name" value="METHYL-ACCEPTING CHEMOTAXIS PROTEIN MCPB"/>
    <property type="match status" value="1"/>
</dbReference>
<dbReference type="SUPFAM" id="SSF58104">
    <property type="entry name" value="Methyl-accepting chemotaxis protein (MCP) signaling domain"/>
    <property type="match status" value="1"/>
</dbReference>
<dbReference type="Proteomes" id="UP001151081">
    <property type="component" value="Unassembled WGS sequence"/>
</dbReference>
<keyword evidence="4" id="KW-0472">Membrane</keyword>
<feature type="domain" description="Methyl-accepting transducer" evidence="5">
    <location>
        <begin position="218"/>
        <end position="454"/>
    </location>
</feature>
<name>A0A9X4AS28_9BACT</name>
<dbReference type="SMART" id="SM00283">
    <property type="entry name" value="MA"/>
    <property type="match status" value="1"/>
</dbReference>
<evidence type="ECO:0000256" key="2">
    <source>
        <dbReference type="ARBA" id="ARBA00029447"/>
    </source>
</evidence>
<evidence type="ECO:0000256" key="4">
    <source>
        <dbReference type="SAM" id="Phobius"/>
    </source>
</evidence>
<keyword evidence="4" id="KW-0812">Transmembrane</keyword>
<dbReference type="CDD" id="cd19410">
    <property type="entry name" value="HK9-like_sensor"/>
    <property type="match status" value="1"/>
</dbReference>
<dbReference type="GO" id="GO:0006935">
    <property type="term" value="P:chemotaxis"/>
    <property type="evidence" value="ECO:0007669"/>
    <property type="project" value="InterPro"/>
</dbReference>
<dbReference type="InterPro" id="IPR004089">
    <property type="entry name" value="MCPsignal_dom"/>
</dbReference>
<gene>
    <name evidence="6" type="ORF">KEG57_09690</name>
</gene>
<sequence>MKRSWTIGQQLILGFAIPLIVLGVLGLSSYRLNQQMRQASAWAAHVQKEIDAFTVLLVDLQDIEGGQRGYVISGTDEFYRSYEEARGRYKTHLQRVRELVGTSNPEQARRLDALERVVGERVAFSDQNLQIRKAEGLAAAIAHIGTGKGKRLTEDVRGIMADISAAENATLEAQTNEVNRASIALDRMLGVGTTLAIVVVGFGAILIVRRLDRQIGDSVQRMQSAAAELEAAATQQVRGSKEQASSASEVSTTVRELAVTARQVSESAQRVTRMANDTAQSARGGDHVLATAQESMGIVQRQVQEIVGRMLDLGRKSQEIGTILDIINELSEQTNILAINATIEAVGAGDAGRRFGVVASEIRKLADRVGASTKDIRRLIDDVRGAANTTVMATEDGAKAVDSSTRRFGEVAESLRRIIDYVNSTAEAAREIELSTKQQTTAMEQVSSAVMEVAQTARETEASSAQTLQTASEVVAISEGLRQLIERGGAGGGGIVAAV</sequence>
<dbReference type="GO" id="GO:0004888">
    <property type="term" value="F:transmembrane signaling receptor activity"/>
    <property type="evidence" value="ECO:0007669"/>
    <property type="project" value="InterPro"/>
</dbReference>
<evidence type="ECO:0000259" key="5">
    <source>
        <dbReference type="PROSITE" id="PS50111"/>
    </source>
</evidence>
<evidence type="ECO:0000313" key="6">
    <source>
        <dbReference type="EMBL" id="MDC3980767.1"/>
    </source>
</evidence>
<keyword evidence="4" id="KW-1133">Transmembrane helix</keyword>
<dbReference type="AlphaFoldDB" id="A0A9X4AS28"/>
<evidence type="ECO:0000256" key="3">
    <source>
        <dbReference type="PROSITE-ProRule" id="PRU00284"/>
    </source>
</evidence>
<comment type="caution">
    <text evidence="6">The sequence shown here is derived from an EMBL/GenBank/DDBJ whole genome shotgun (WGS) entry which is preliminary data.</text>
</comment>
<dbReference type="PANTHER" id="PTHR32089:SF112">
    <property type="entry name" value="LYSOZYME-LIKE PROTEIN-RELATED"/>
    <property type="match status" value="1"/>
</dbReference>
<dbReference type="PROSITE" id="PS50111">
    <property type="entry name" value="CHEMOTAXIS_TRANSDUC_2"/>
    <property type="match status" value="1"/>
</dbReference>
<dbReference type="GO" id="GO:0016020">
    <property type="term" value="C:membrane"/>
    <property type="evidence" value="ECO:0007669"/>
    <property type="project" value="InterPro"/>
</dbReference>
<keyword evidence="1 3" id="KW-0807">Transducer</keyword>
<dbReference type="InterPro" id="IPR007891">
    <property type="entry name" value="CHASE3"/>
</dbReference>
<dbReference type="Pfam" id="PF05227">
    <property type="entry name" value="CHASE3"/>
    <property type="match status" value="1"/>
</dbReference>
<dbReference type="RefSeq" id="WP_272419382.1">
    <property type="nucleotide sequence ID" value="NZ_JAGTJJ010000003.1"/>
</dbReference>
<evidence type="ECO:0000313" key="7">
    <source>
        <dbReference type="Proteomes" id="UP001151081"/>
    </source>
</evidence>
<dbReference type="Gene3D" id="1.10.287.950">
    <property type="entry name" value="Methyl-accepting chemotaxis protein"/>
    <property type="match status" value="1"/>
</dbReference>
<comment type="similarity">
    <text evidence="2">Belongs to the methyl-accepting chemotaxis (MCP) protein family.</text>
</comment>
<protein>
    <submittedName>
        <fullName evidence="6">CHASE3 domain-containing protein</fullName>
    </submittedName>
</protein>
<dbReference type="Pfam" id="PF00015">
    <property type="entry name" value="MCPsignal"/>
    <property type="match status" value="1"/>
</dbReference>
<proteinExistence type="inferred from homology"/>
<dbReference type="EMBL" id="JAGTJJ010000003">
    <property type="protein sequence ID" value="MDC3980767.1"/>
    <property type="molecule type" value="Genomic_DNA"/>
</dbReference>
<accession>A0A9X4AS28</accession>
<reference evidence="6 7" key="1">
    <citation type="submission" date="2021-04" db="EMBL/GenBank/DDBJ databases">
        <title>Genome analysis of Polyangium sp.</title>
        <authorList>
            <person name="Li Y."/>
            <person name="Wang J."/>
        </authorList>
    </citation>
    <scope>NUCLEOTIDE SEQUENCE [LARGE SCALE GENOMIC DNA]</scope>
    <source>
        <strain evidence="6 7">SDU14</strain>
    </source>
</reference>
<organism evidence="6 7">
    <name type="scientific">Polyangium jinanense</name>
    <dbReference type="NCBI Taxonomy" id="2829994"/>
    <lineage>
        <taxon>Bacteria</taxon>
        <taxon>Pseudomonadati</taxon>
        <taxon>Myxococcota</taxon>
        <taxon>Polyangia</taxon>
        <taxon>Polyangiales</taxon>
        <taxon>Polyangiaceae</taxon>
        <taxon>Polyangium</taxon>
    </lineage>
</organism>
<dbReference type="InterPro" id="IPR004090">
    <property type="entry name" value="Chemotax_Me-accpt_rcpt"/>
</dbReference>